<feature type="region of interest" description="Disordered" evidence="3">
    <location>
        <begin position="337"/>
        <end position="357"/>
    </location>
</feature>
<evidence type="ECO:0000313" key="6">
    <source>
        <dbReference type="Proteomes" id="UP000747542"/>
    </source>
</evidence>
<name>A0A8J5JPS8_HOMAM</name>
<dbReference type="AlphaFoldDB" id="A0A8J5JPS8"/>
<dbReference type="EMBL" id="JAHLQT010033114">
    <property type="protein sequence ID" value="KAG7159460.1"/>
    <property type="molecule type" value="Genomic_DNA"/>
</dbReference>
<dbReference type="Gene3D" id="3.90.70.10">
    <property type="entry name" value="Cysteine proteinases"/>
    <property type="match status" value="2"/>
</dbReference>
<protein>
    <recommendedName>
        <fullName evidence="2">ubiquitinyl hydrolase 1</fullName>
        <ecNumber evidence="2">3.4.19.12</ecNumber>
    </recommendedName>
</protein>
<feature type="non-terminal residue" evidence="5">
    <location>
        <position position="925"/>
    </location>
</feature>
<dbReference type="PROSITE" id="PS50235">
    <property type="entry name" value="USP_3"/>
    <property type="match status" value="1"/>
</dbReference>
<dbReference type="Pfam" id="PF00443">
    <property type="entry name" value="UCH"/>
    <property type="match status" value="1"/>
</dbReference>
<organism evidence="5 6">
    <name type="scientific">Homarus americanus</name>
    <name type="common">American lobster</name>
    <dbReference type="NCBI Taxonomy" id="6706"/>
    <lineage>
        <taxon>Eukaryota</taxon>
        <taxon>Metazoa</taxon>
        <taxon>Ecdysozoa</taxon>
        <taxon>Arthropoda</taxon>
        <taxon>Crustacea</taxon>
        <taxon>Multicrustacea</taxon>
        <taxon>Malacostraca</taxon>
        <taxon>Eumalacostraca</taxon>
        <taxon>Eucarida</taxon>
        <taxon>Decapoda</taxon>
        <taxon>Pleocyemata</taxon>
        <taxon>Astacidea</taxon>
        <taxon>Nephropoidea</taxon>
        <taxon>Nephropidae</taxon>
        <taxon>Homarus</taxon>
    </lineage>
</organism>
<reference evidence="5" key="1">
    <citation type="journal article" date="2021" name="Sci. Adv.">
        <title>The American lobster genome reveals insights on longevity, neural, and immune adaptations.</title>
        <authorList>
            <person name="Polinski J.M."/>
            <person name="Zimin A.V."/>
            <person name="Clark K.F."/>
            <person name="Kohn A.B."/>
            <person name="Sadowski N."/>
            <person name="Timp W."/>
            <person name="Ptitsyn A."/>
            <person name="Khanna P."/>
            <person name="Romanova D.Y."/>
            <person name="Williams P."/>
            <person name="Greenwood S.J."/>
            <person name="Moroz L.L."/>
            <person name="Walt D.R."/>
            <person name="Bodnar A.G."/>
        </authorList>
    </citation>
    <scope>NUCLEOTIDE SEQUENCE</scope>
    <source>
        <strain evidence="5">GMGI-L3</strain>
    </source>
</reference>
<dbReference type="SUPFAM" id="SSF54001">
    <property type="entry name" value="Cysteine proteinases"/>
    <property type="match status" value="1"/>
</dbReference>
<comment type="catalytic activity">
    <reaction evidence="1">
        <text>Thiol-dependent hydrolysis of ester, thioester, amide, peptide and isopeptide bonds formed by the C-terminal Gly of ubiquitin (a 76-residue protein attached to proteins as an intracellular targeting signal).</text>
        <dbReference type="EC" id="3.4.19.12"/>
    </reaction>
</comment>
<dbReference type="GO" id="GO:0004843">
    <property type="term" value="F:cysteine-type deubiquitinase activity"/>
    <property type="evidence" value="ECO:0007669"/>
    <property type="project" value="UniProtKB-EC"/>
</dbReference>
<dbReference type="InterPro" id="IPR050185">
    <property type="entry name" value="Ub_carboxyl-term_hydrolase"/>
</dbReference>
<evidence type="ECO:0000313" key="5">
    <source>
        <dbReference type="EMBL" id="KAG7159460.1"/>
    </source>
</evidence>
<accession>A0A8J5JPS8</accession>
<feature type="domain" description="USP" evidence="4">
    <location>
        <begin position="236"/>
        <end position="838"/>
    </location>
</feature>
<dbReference type="Proteomes" id="UP000747542">
    <property type="component" value="Unassembled WGS sequence"/>
</dbReference>
<sequence length="925" mass="103298">YFFSNYHSNVNNKDSLAGQFSQLTHKIWCGKYSSLRPADFKDAFGQQWRDFRDYRQETVGLDSGAASPKSSVSSSSVDAHLVNLRLQPIPEEVRALIPTQMNVSCDDLSLAGTTSCHDAESVTSDISDPAEVCGSSSIRRYNQLGGGAGDLCDSSDCDISTTHNLVPNSGLQTLHCDSSSSLEKNHLHESLRQEKNQRLLANRPEKTENCDVEFPHSHLVKLDDNIKESKTSNVNVSVKDDPANNELLFNSEKYGKFEKSRLKNSLDNLGKSGTKRVKEVNLFHDKRGCQPMVVEGEFDSEELDNRDELAINKRIRLEEKNVQYELEKYQVATVDRTVDSSTSTSESELHVAPSPSVSSHEHRQAELTWRSFVGDAKSAVVETFYGQFKSSMVCSACGHKSVKYDPFGTLSVPLPYANQIQISVAYVQSCGGVPTRYLITLCKVSYVSDLKAALCKMVGLNTAEHLVTAEVFDNHIARIVEDGYMTKFLNYNLRSIYAFQLAPPPPSVEEEAPEVLVESTSGEMSCKHHGRESLPCPVCQVSLTPADLIPVEKRRIEKPKARLLRVPLVFRMDQESDNNNKRCMQLMGHPGLLALPSRLSPASLIRTLAFRIPPDTNYSLLYVDGRGYNCSRCLFSSHCRGCEVLGGSEVILQAGDTLCVRFTSLTPAQCHILASTIDHPTLKDMRQNVPLTLYDCLRAFTQSETLEETDSWFCPKCERKQPATKTISVWRYPPYLIIHLERFLFHGTMSTKLDDKVIFPLDGLDVSDYVASENGSRKMYNLYAYVCHTGVAQAGHYTAFARSPVTGEWHYFNDDSVTRQKPREEEYSTAYLLFYHRQGTKFDLNLPQDFGCVDSGIPKHMGECEEEMACSSGTSTSNFTGPRPSLADSGVEVVEESSGQQPVFQINKIIDNLSETCKNDSSMEE</sequence>
<dbReference type="EC" id="3.4.19.12" evidence="2"/>
<proteinExistence type="predicted"/>
<evidence type="ECO:0000259" key="4">
    <source>
        <dbReference type="PROSITE" id="PS50235"/>
    </source>
</evidence>
<comment type="caution">
    <text evidence="5">The sequence shown here is derived from an EMBL/GenBank/DDBJ whole genome shotgun (WGS) entry which is preliminary data.</text>
</comment>
<dbReference type="PANTHER" id="PTHR21646">
    <property type="entry name" value="UBIQUITIN CARBOXYL-TERMINAL HYDROLASE"/>
    <property type="match status" value="1"/>
</dbReference>
<dbReference type="InterPro" id="IPR001394">
    <property type="entry name" value="Peptidase_C19_UCH"/>
</dbReference>
<dbReference type="InterPro" id="IPR038765">
    <property type="entry name" value="Papain-like_cys_pep_sf"/>
</dbReference>
<evidence type="ECO:0000256" key="2">
    <source>
        <dbReference type="ARBA" id="ARBA00012759"/>
    </source>
</evidence>
<dbReference type="InterPro" id="IPR028889">
    <property type="entry name" value="USP"/>
</dbReference>
<keyword evidence="5" id="KW-0378">Hydrolase</keyword>
<evidence type="ECO:0000256" key="3">
    <source>
        <dbReference type="SAM" id="MobiDB-lite"/>
    </source>
</evidence>
<dbReference type="GO" id="GO:0016579">
    <property type="term" value="P:protein deubiquitination"/>
    <property type="evidence" value="ECO:0007669"/>
    <property type="project" value="InterPro"/>
</dbReference>
<dbReference type="CDD" id="cd02674">
    <property type="entry name" value="Peptidase_C19R"/>
    <property type="match status" value="1"/>
</dbReference>
<gene>
    <name evidence="5" type="primary">Usp10-L2</name>
    <name evidence="5" type="ORF">Hamer_G004088</name>
</gene>
<evidence type="ECO:0000256" key="1">
    <source>
        <dbReference type="ARBA" id="ARBA00000707"/>
    </source>
</evidence>
<keyword evidence="6" id="KW-1185">Reference proteome</keyword>
<dbReference type="PANTHER" id="PTHR21646:SF35">
    <property type="match status" value="1"/>
</dbReference>